<dbReference type="GO" id="GO:0016055">
    <property type="term" value="P:Wnt signaling pathway"/>
    <property type="evidence" value="ECO:0007669"/>
    <property type="project" value="UniProtKB-KW"/>
</dbReference>
<evidence type="ECO:0000256" key="2">
    <source>
        <dbReference type="ARBA" id="ARBA00005683"/>
    </source>
</evidence>
<evidence type="ECO:0000256" key="6">
    <source>
        <dbReference type="ARBA" id="ARBA00022687"/>
    </source>
</evidence>
<sequence length="69" mass="7760">ALSRMATVAVTAPDSSQKCENFRPSLVRQQVRFCKDNPAFMDSVKRGAIWAIDECQFQFRTDVGTAPHQ</sequence>
<evidence type="ECO:0000256" key="7">
    <source>
        <dbReference type="ARBA" id="ARBA00023157"/>
    </source>
</evidence>
<keyword evidence="4" id="KW-0964">Secreted</keyword>
<name>A0AAE1NXS5_9EUCA</name>
<dbReference type="Pfam" id="PF00110">
    <property type="entry name" value="wnt"/>
    <property type="match status" value="1"/>
</dbReference>
<evidence type="ECO:0000313" key="10">
    <source>
        <dbReference type="Proteomes" id="UP001292094"/>
    </source>
</evidence>
<gene>
    <name evidence="9" type="ORF">Pmani_030299</name>
</gene>
<comment type="function">
    <text evidence="8">Ligand for members of the frizzled family of seven transmembrane receptors.</text>
</comment>
<proteinExistence type="inferred from homology"/>
<keyword evidence="10" id="KW-1185">Reference proteome</keyword>
<accession>A0AAE1NXS5</accession>
<feature type="non-terminal residue" evidence="9">
    <location>
        <position position="1"/>
    </location>
</feature>
<evidence type="ECO:0000256" key="5">
    <source>
        <dbReference type="ARBA" id="ARBA00022530"/>
    </source>
</evidence>
<dbReference type="EMBL" id="JAWZYT010003678">
    <property type="protein sequence ID" value="KAK4297256.1"/>
    <property type="molecule type" value="Genomic_DNA"/>
</dbReference>
<dbReference type="InterPro" id="IPR005817">
    <property type="entry name" value="Wnt"/>
</dbReference>
<reference evidence="9" key="1">
    <citation type="submission" date="2023-11" db="EMBL/GenBank/DDBJ databases">
        <title>Genome assemblies of two species of porcelain crab, Petrolisthes cinctipes and Petrolisthes manimaculis (Anomura: Porcellanidae).</title>
        <authorList>
            <person name="Angst P."/>
        </authorList>
    </citation>
    <scope>NUCLEOTIDE SEQUENCE</scope>
    <source>
        <strain evidence="9">PB745_02</strain>
        <tissue evidence="9">Gill</tissue>
    </source>
</reference>
<dbReference type="Proteomes" id="UP001292094">
    <property type="component" value="Unassembled WGS sequence"/>
</dbReference>
<evidence type="ECO:0000256" key="1">
    <source>
        <dbReference type="ARBA" id="ARBA00004498"/>
    </source>
</evidence>
<protein>
    <recommendedName>
        <fullName evidence="8">Protein Wnt</fullName>
    </recommendedName>
</protein>
<dbReference type="GO" id="GO:0005102">
    <property type="term" value="F:signaling receptor binding"/>
    <property type="evidence" value="ECO:0007669"/>
    <property type="project" value="InterPro"/>
</dbReference>
<dbReference type="AlphaFoldDB" id="A0AAE1NXS5"/>
<keyword evidence="5" id="KW-0272">Extracellular matrix</keyword>
<organism evidence="9 10">
    <name type="scientific">Petrolisthes manimaculis</name>
    <dbReference type="NCBI Taxonomy" id="1843537"/>
    <lineage>
        <taxon>Eukaryota</taxon>
        <taxon>Metazoa</taxon>
        <taxon>Ecdysozoa</taxon>
        <taxon>Arthropoda</taxon>
        <taxon>Crustacea</taxon>
        <taxon>Multicrustacea</taxon>
        <taxon>Malacostraca</taxon>
        <taxon>Eumalacostraca</taxon>
        <taxon>Eucarida</taxon>
        <taxon>Decapoda</taxon>
        <taxon>Pleocyemata</taxon>
        <taxon>Anomura</taxon>
        <taxon>Galatheoidea</taxon>
        <taxon>Porcellanidae</taxon>
        <taxon>Petrolisthes</taxon>
    </lineage>
</organism>
<evidence type="ECO:0000256" key="4">
    <source>
        <dbReference type="ARBA" id="ARBA00022525"/>
    </source>
</evidence>
<dbReference type="GO" id="GO:0005576">
    <property type="term" value="C:extracellular region"/>
    <property type="evidence" value="ECO:0007669"/>
    <property type="project" value="InterPro"/>
</dbReference>
<comment type="subcellular location">
    <subcellularLocation>
        <location evidence="1 8">Secreted</location>
        <location evidence="1 8">Extracellular space</location>
        <location evidence="1 8">Extracellular matrix</location>
    </subcellularLocation>
</comment>
<evidence type="ECO:0000313" key="9">
    <source>
        <dbReference type="EMBL" id="KAK4297256.1"/>
    </source>
</evidence>
<comment type="similarity">
    <text evidence="2 8">Belongs to the Wnt family.</text>
</comment>
<evidence type="ECO:0000256" key="8">
    <source>
        <dbReference type="RuleBase" id="RU003500"/>
    </source>
</evidence>
<keyword evidence="7" id="KW-1015">Disulfide bond</keyword>
<evidence type="ECO:0000256" key="3">
    <source>
        <dbReference type="ARBA" id="ARBA00022473"/>
    </source>
</evidence>
<comment type="caution">
    <text evidence="9">The sequence shown here is derived from an EMBL/GenBank/DDBJ whole genome shotgun (WGS) entry which is preliminary data.</text>
</comment>
<keyword evidence="6 8" id="KW-0879">Wnt signaling pathway</keyword>
<keyword evidence="3 8" id="KW-0217">Developmental protein</keyword>